<feature type="transmembrane region" description="Helical" evidence="3">
    <location>
        <begin position="211"/>
        <end position="230"/>
    </location>
</feature>
<sequence length="336" mass="38347">MSEQDKCCYLPKKLCIHILDASWLVIILLVQGTILNYYIISHYKSSVTPYFLFIADFICMFSFIGTLATAYTYLKKTYMHDSEDEFTYKPKRLRLPTPSRLGVLPLSYTSWLFYTIILVTKICVIFESGLIAKISPHDHLGPQMLKVSMAASSFIFLLLVEGHNWAKRGTPRYSYVISTCGKTGIEIFDSISLLSLLLVTPKDMSETFKDVILILAAINFFLPSVTLYQLSLSDFAMTKVSLLLTVVYHILHLCLVDVPFLAIRMYLWLVFRENASMFLMKNLLSITLALRGMYPDIIELKKEYFSPKSVASAKRNPPKEGFEEIALNDTQKNPEA</sequence>
<gene>
    <name evidence="4" type="ORF">AAG570_000386</name>
</gene>
<keyword evidence="5" id="KW-1185">Reference proteome</keyword>
<keyword evidence="3" id="KW-0472">Membrane</keyword>
<comment type="caution">
    <text evidence="4">The sequence shown here is derived from an EMBL/GenBank/DDBJ whole genome shotgun (WGS) entry which is preliminary data.</text>
</comment>
<dbReference type="Proteomes" id="UP001558652">
    <property type="component" value="Unassembled WGS sequence"/>
</dbReference>
<protein>
    <submittedName>
        <fullName evidence="4">Uncharacterized protein</fullName>
    </submittedName>
</protein>
<dbReference type="EMBL" id="JBFDAA010000001">
    <property type="protein sequence ID" value="KAL1140454.1"/>
    <property type="molecule type" value="Genomic_DNA"/>
</dbReference>
<dbReference type="InterPro" id="IPR032776">
    <property type="entry name" value="CECR6/TMEM121"/>
</dbReference>
<accession>A0ABD0YWY8</accession>
<feature type="transmembrane region" description="Helical" evidence="3">
    <location>
        <begin position="144"/>
        <end position="163"/>
    </location>
</feature>
<evidence type="ECO:0000256" key="3">
    <source>
        <dbReference type="SAM" id="Phobius"/>
    </source>
</evidence>
<comment type="similarity">
    <text evidence="1">Belongs to the TMEM121 family.</text>
</comment>
<feature type="transmembrane region" description="Helical" evidence="3">
    <location>
        <begin position="51"/>
        <end position="74"/>
    </location>
</feature>
<name>A0ABD0YWY8_9HEMI</name>
<keyword evidence="3" id="KW-0812">Transmembrane</keyword>
<dbReference type="PANTHER" id="PTHR47399">
    <property type="entry name" value="TRANSMEMBRANE PROTEIN 121B"/>
    <property type="match status" value="1"/>
</dbReference>
<proteinExistence type="inferred from homology"/>
<dbReference type="PANTHER" id="PTHR47399:SF1">
    <property type="entry name" value="TRANSMEMBRANE PROTEIN 121B"/>
    <property type="match status" value="1"/>
</dbReference>
<feature type="transmembrane region" description="Helical" evidence="3">
    <location>
        <begin position="21"/>
        <end position="39"/>
    </location>
</feature>
<evidence type="ECO:0000256" key="2">
    <source>
        <dbReference type="SAM" id="MobiDB-lite"/>
    </source>
</evidence>
<organism evidence="4 5">
    <name type="scientific">Ranatra chinensis</name>
    <dbReference type="NCBI Taxonomy" id="642074"/>
    <lineage>
        <taxon>Eukaryota</taxon>
        <taxon>Metazoa</taxon>
        <taxon>Ecdysozoa</taxon>
        <taxon>Arthropoda</taxon>
        <taxon>Hexapoda</taxon>
        <taxon>Insecta</taxon>
        <taxon>Pterygota</taxon>
        <taxon>Neoptera</taxon>
        <taxon>Paraneoptera</taxon>
        <taxon>Hemiptera</taxon>
        <taxon>Heteroptera</taxon>
        <taxon>Panheteroptera</taxon>
        <taxon>Nepomorpha</taxon>
        <taxon>Nepidae</taxon>
        <taxon>Ranatrinae</taxon>
        <taxon>Ranatra</taxon>
    </lineage>
</organism>
<feature type="transmembrane region" description="Helical" evidence="3">
    <location>
        <begin position="111"/>
        <end position="132"/>
    </location>
</feature>
<keyword evidence="3" id="KW-1133">Transmembrane helix</keyword>
<feature type="transmembrane region" description="Helical" evidence="3">
    <location>
        <begin position="250"/>
        <end position="271"/>
    </location>
</feature>
<dbReference type="AlphaFoldDB" id="A0ABD0YWY8"/>
<dbReference type="Pfam" id="PF14997">
    <property type="entry name" value="CECR6_TMEM121"/>
    <property type="match status" value="1"/>
</dbReference>
<reference evidence="4 5" key="1">
    <citation type="submission" date="2024-07" db="EMBL/GenBank/DDBJ databases">
        <title>Chromosome-level genome assembly of the water stick insect Ranatra chinensis (Heteroptera: Nepidae).</title>
        <authorList>
            <person name="Liu X."/>
        </authorList>
    </citation>
    <scope>NUCLEOTIDE SEQUENCE [LARGE SCALE GENOMIC DNA]</scope>
    <source>
        <strain evidence="4">Cailab_2021Rc</strain>
        <tissue evidence="4">Muscle</tissue>
    </source>
</reference>
<evidence type="ECO:0000256" key="1">
    <source>
        <dbReference type="ARBA" id="ARBA00007711"/>
    </source>
</evidence>
<dbReference type="InterPro" id="IPR026624">
    <property type="entry name" value="CECR6"/>
</dbReference>
<evidence type="ECO:0000313" key="4">
    <source>
        <dbReference type="EMBL" id="KAL1140454.1"/>
    </source>
</evidence>
<feature type="region of interest" description="Disordered" evidence="2">
    <location>
        <begin position="309"/>
        <end position="336"/>
    </location>
</feature>
<evidence type="ECO:0000313" key="5">
    <source>
        <dbReference type="Proteomes" id="UP001558652"/>
    </source>
</evidence>